<proteinExistence type="predicted"/>
<organism evidence="2 3">
    <name type="scientific">Candidatus Intestinimonas merdavium</name>
    <dbReference type="NCBI Taxonomy" id="2838622"/>
    <lineage>
        <taxon>Bacteria</taxon>
        <taxon>Bacillati</taxon>
        <taxon>Bacillota</taxon>
        <taxon>Clostridia</taxon>
        <taxon>Eubacteriales</taxon>
        <taxon>Intestinimonas</taxon>
    </lineage>
</organism>
<evidence type="ECO:0000313" key="2">
    <source>
        <dbReference type="EMBL" id="HIY73781.1"/>
    </source>
</evidence>
<evidence type="ECO:0000256" key="1">
    <source>
        <dbReference type="SAM" id="Phobius"/>
    </source>
</evidence>
<dbReference type="Pfam" id="PF06695">
    <property type="entry name" value="Sm_multidrug_ex"/>
    <property type="match status" value="1"/>
</dbReference>
<gene>
    <name evidence="2" type="ORF">H9826_07395</name>
</gene>
<sequence>MAPVLELRFGIPWGVAHGLSHFAAFVAAVIGNMIPIPFIVVYIRRIFKWMRRHLPQLDRVVDKLEAKAHLKGRKVTKYRYLGLMIFVAIPLPGTGGWTGALVAAFLDMSLRKSLPAIFAGVLIAGFLITGITFGFTSIF</sequence>
<keyword evidence="1" id="KW-0812">Transmembrane</keyword>
<accession>A0A9D2CDD5</accession>
<dbReference type="InterPro" id="IPR009577">
    <property type="entry name" value="Sm_multidrug_ex"/>
</dbReference>
<keyword evidence="1" id="KW-1133">Transmembrane helix</keyword>
<dbReference type="PANTHER" id="PTHR36007">
    <property type="entry name" value="TRANSPORT PROTEIN-RELATED"/>
    <property type="match status" value="1"/>
</dbReference>
<reference evidence="2" key="2">
    <citation type="submission" date="2021-04" db="EMBL/GenBank/DDBJ databases">
        <authorList>
            <person name="Gilroy R."/>
        </authorList>
    </citation>
    <scope>NUCLEOTIDE SEQUENCE</scope>
    <source>
        <strain evidence="2">CHK33-7979</strain>
    </source>
</reference>
<feature type="transmembrane region" description="Helical" evidence="1">
    <location>
        <begin position="20"/>
        <end position="43"/>
    </location>
</feature>
<dbReference type="PANTHER" id="PTHR36007:SF2">
    <property type="entry name" value="TRANSPORT PROTEIN-RELATED"/>
    <property type="match status" value="1"/>
</dbReference>
<dbReference type="Proteomes" id="UP000886824">
    <property type="component" value="Unassembled WGS sequence"/>
</dbReference>
<keyword evidence="1" id="KW-0472">Membrane</keyword>
<dbReference type="EMBL" id="DXCX01000076">
    <property type="protein sequence ID" value="HIY73781.1"/>
    <property type="molecule type" value="Genomic_DNA"/>
</dbReference>
<name>A0A9D2CDD5_9FIRM</name>
<dbReference type="AlphaFoldDB" id="A0A9D2CDD5"/>
<feature type="transmembrane region" description="Helical" evidence="1">
    <location>
        <begin position="80"/>
        <end position="105"/>
    </location>
</feature>
<protein>
    <submittedName>
        <fullName evidence="2">Small multi-drug export protein</fullName>
    </submittedName>
</protein>
<feature type="transmembrane region" description="Helical" evidence="1">
    <location>
        <begin position="117"/>
        <end position="138"/>
    </location>
</feature>
<comment type="caution">
    <text evidence="2">The sequence shown here is derived from an EMBL/GenBank/DDBJ whole genome shotgun (WGS) entry which is preliminary data.</text>
</comment>
<reference evidence="2" key="1">
    <citation type="journal article" date="2021" name="PeerJ">
        <title>Extensive microbial diversity within the chicken gut microbiome revealed by metagenomics and culture.</title>
        <authorList>
            <person name="Gilroy R."/>
            <person name="Ravi A."/>
            <person name="Getino M."/>
            <person name="Pursley I."/>
            <person name="Horton D.L."/>
            <person name="Alikhan N.F."/>
            <person name="Baker D."/>
            <person name="Gharbi K."/>
            <person name="Hall N."/>
            <person name="Watson M."/>
            <person name="Adriaenssens E.M."/>
            <person name="Foster-Nyarko E."/>
            <person name="Jarju S."/>
            <person name="Secka A."/>
            <person name="Antonio M."/>
            <person name="Oren A."/>
            <person name="Chaudhuri R.R."/>
            <person name="La Ragione R."/>
            <person name="Hildebrand F."/>
            <person name="Pallen M.J."/>
        </authorList>
    </citation>
    <scope>NUCLEOTIDE SEQUENCE</scope>
    <source>
        <strain evidence="2">CHK33-7979</strain>
    </source>
</reference>
<evidence type="ECO:0000313" key="3">
    <source>
        <dbReference type="Proteomes" id="UP000886824"/>
    </source>
</evidence>